<accession>A0AAN9E9X6</accession>
<name>A0AAN9E9X6_CROPI</name>
<organism evidence="1 2">
    <name type="scientific">Crotalaria pallida</name>
    <name type="common">Smooth rattlebox</name>
    <name type="synonym">Crotalaria striata</name>
    <dbReference type="NCBI Taxonomy" id="3830"/>
    <lineage>
        <taxon>Eukaryota</taxon>
        <taxon>Viridiplantae</taxon>
        <taxon>Streptophyta</taxon>
        <taxon>Embryophyta</taxon>
        <taxon>Tracheophyta</taxon>
        <taxon>Spermatophyta</taxon>
        <taxon>Magnoliopsida</taxon>
        <taxon>eudicotyledons</taxon>
        <taxon>Gunneridae</taxon>
        <taxon>Pentapetalae</taxon>
        <taxon>rosids</taxon>
        <taxon>fabids</taxon>
        <taxon>Fabales</taxon>
        <taxon>Fabaceae</taxon>
        <taxon>Papilionoideae</taxon>
        <taxon>50 kb inversion clade</taxon>
        <taxon>genistoids sensu lato</taxon>
        <taxon>core genistoids</taxon>
        <taxon>Crotalarieae</taxon>
        <taxon>Crotalaria</taxon>
    </lineage>
</organism>
<dbReference type="Proteomes" id="UP001372338">
    <property type="component" value="Unassembled WGS sequence"/>
</dbReference>
<proteinExistence type="predicted"/>
<dbReference type="AlphaFoldDB" id="A0AAN9E9X6"/>
<sequence>MNHLLSLKTTTAPVPLLTSSLLQARATAISLLRARATANRGGHHHHLFSVTHFILLFLSSIVNNAIDYDCGTLTYQAFTVTVFILEYKDGDLIWCCWIHDGSPSLPIFMT</sequence>
<gene>
    <name evidence="1" type="ORF">RIF29_35203</name>
</gene>
<reference evidence="1 2" key="1">
    <citation type="submission" date="2024-01" db="EMBL/GenBank/DDBJ databases">
        <title>The genomes of 5 underutilized Papilionoideae crops provide insights into root nodulation and disease resistanc.</title>
        <authorList>
            <person name="Yuan L."/>
        </authorList>
    </citation>
    <scope>NUCLEOTIDE SEQUENCE [LARGE SCALE GENOMIC DNA]</scope>
    <source>
        <strain evidence="1">ZHUSHIDOU_FW_LH</strain>
        <tissue evidence="1">Leaf</tissue>
    </source>
</reference>
<dbReference type="EMBL" id="JAYWIO010000007">
    <property type="protein sequence ID" value="KAK7251745.1"/>
    <property type="molecule type" value="Genomic_DNA"/>
</dbReference>
<evidence type="ECO:0000313" key="2">
    <source>
        <dbReference type="Proteomes" id="UP001372338"/>
    </source>
</evidence>
<evidence type="ECO:0000313" key="1">
    <source>
        <dbReference type="EMBL" id="KAK7251745.1"/>
    </source>
</evidence>
<protein>
    <submittedName>
        <fullName evidence="1">Uncharacterized protein</fullName>
    </submittedName>
</protein>
<comment type="caution">
    <text evidence="1">The sequence shown here is derived from an EMBL/GenBank/DDBJ whole genome shotgun (WGS) entry which is preliminary data.</text>
</comment>
<keyword evidence="2" id="KW-1185">Reference proteome</keyword>